<evidence type="ECO:0000313" key="11">
    <source>
        <dbReference type="Proteomes" id="UP000603234"/>
    </source>
</evidence>
<feature type="domain" description="NAD(P)-binding" evidence="9">
    <location>
        <begin position="5"/>
        <end position="336"/>
    </location>
</feature>
<dbReference type="Proteomes" id="UP000603234">
    <property type="component" value="Unassembled WGS sequence"/>
</dbReference>
<comment type="catalytic activity">
    <reaction evidence="1 8">
        <text>dTDP-alpha-D-glucose = dTDP-4-dehydro-6-deoxy-alpha-D-glucose + H2O</text>
        <dbReference type="Rhea" id="RHEA:17221"/>
        <dbReference type="ChEBI" id="CHEBI:15377"/>
        <dbReference type="ChEBI" id="CHEBI:57477"/>
        <dbReference type="ChEBI" id="CHEBI:57649"/>
        <dbReference type="EC" id="4.2.1.46"/>
    </reaction>
</comment>
<evidence type="ECO:0000256" key="1">
    <source>
        <dbReference type="ARBA" id="ARBA00001539"/>
    </source>
</evidence>
<dbReference type="Gene3D" id="3.90.25.10">
    <property type="entry name" value="UDP-galactose 4-epimerase, domain 1"/>
    <property type="match status" value="1"/>
</dbReference>
<dbReference type="GO" id="GO:0008460">
    <property type="term" value="F:dTDP-glucose 4,6-dehydratase activity"/>
    <property type="evidence" value="ECO:0007669"/>
    <property type="project" value="UniProtKB-EC"/>
</dbReference>
<evidence type="ECO:0000313" key="10">
    <source>
        <dbReference type="EMBL" id="MBC3804471.1"/>
    </source>
</evidence>
<accession>A0ABR6WV45</accession>
<dbReference type="Gene3D" id="3.40.50.720">
    <property type="entry name" value="NAD(P)-binding Rossmann-like Domain"/>
    <property type="match status" value="1"/>
</dbReference>
<dbReference type="Pfam" id="PF16363">
    <property type="entry name" value="GDP_Man_Dehyd"/>
    <property type="match status" value="1"/>
</dbReference>
<comment type="similarity">
    <text evidence="3 8">Belongs to the NAD(P)-dependent epimerase/dehydratase family. dTDP-glucose dehydratase subfamily.</text>
</comment>
<organism evidence="10 11">
    <name type="scientific">Acetobacterium fimetarium</name>
    <dbReference type="NCBI Taxonomy" id="52691"/>
    <lineage>
        <taxon>Bacteria</taxon>
        <taxon>Bacillati</taxon>
        <taxon>Bacillota</taxon>
        <taxon>Clostridia</taxon>
        <taxon>Eubacteriales</taxon>
        <taxon>Eubacteriaceae</taxon>
        <taxon>Acetobacterium</taxon>
    </lineage>
</organism>
<dbReference type="InterPro" id="IPR036291">
    <property type="entry name" value="NAD(P)-bd_dom_sf"/>
</dbReference>
<dbReference type="NCBIfam" id="TIGR01181">
    <property type="entry name" value="dTDP_gluc_dehyt"/>
    <property type="match status" value="1"/>
</dbReference>
<evidence type="ECO:0000256" key="4">
    <source>
        <dbReference type="ARBA" id="ARBA00011990"/>
    </source>
</evidence>
<dbReference type="EC" id="4.2.1.46" evidence="4 8"/>
<dbReference type="SUPFAM" id="SSF51735">
    <property type="entry name" value="NAD(P)-binding Rossmann-fold domains"/>
    <property type="match status" value="1"/>
</dbReference>
<dbReference type="RefSeq" id="WP_186842355.1">
    <property type="nucleotide sequence ID" value="NZ_WJBC01000010.1"/>
</dbReference>
<dbReference type="CDD" id="cd05246">
    <property type="entry name" value="dTDP_GD_SDR_e"/>
    <property type="match status" value="1"/>
</dbReference>
<evidence type="ECO:0000256" key="5">
    <source>
        <dbReference type="ARBA" id="ARBA00016977"/>
    </source>
</evidence>
<sequence length="369" mass="41837">MKTVLVTGGAGFIGSNFVKYMLNQHPDYKIVNLDVLTYAGNLENLSDIEENKNYVFAKGDIADRPFVQDLFEKYDFDTVVNFAAESHVDRSIEDPEIFVQTNVMGTLVLLDEAKNHWQTGKDENGYPTYREGVRYHQVSTDEVYGALGKTGMFTETTPIAPNSPYSASKASADLVVRSYGQTFKLPVTISRCSNNYGPYHFPEKLIPLMISNVIALKSLPVYGDGMQIRDWLHVKDHCSGIDTILEKGVAGEVYNIGGNNEKANIEIVNLIIENVGEKLRTGKYDIDNDGSKISKDLITYVEDRLGHDRRYAIDNTKITTKLGWKPSYTFEEGIVETIEWYLNNQEWLERVKSGGYKEYYENMYSKKVK</sequence>
<dbReference type="InterPro" id="IPR016040">
    <property type="entry name" value="NAD(P)-bd_dom"/>
</dbReference>
<keyword evidence="7 8" id="KW-0456">Lyase</keyword>
<protein>
    <recommendedName>
        <fullName evidence="5 8">dTDP-glucose 4,6-dehydratase</fullName>
        <ecNumber evidence="4 8">4.2.1.46</ecNumber>
    </recommendedName>
</protein>
<dbReference type="PANTHER" id="PTHR43000">
    <property type="entry name" value="DTDP-D-GLUCOSE 4,6-DEHYDRATASE-RELATED"/>
    <property type="match status" value="1"/>
</dbReference>
<evidence type="ECO:0000256" key="6">
    <source>
        <dbReference type="ARBA" id="ARBA00023027"/>
    </source>
</evidence>
<evidence type="ECO:0000256" key="8">
    <source>
        <dbReference type="RuleBase" id="RU004473"/>
    </source>
</evidence>
<dbReference type="InterPro" id="IPR005888">
    <property type="entry name" value="dTDP_Gluc_deHydtase"/>
</dbReference>
<reference evidence="10 11" key="1">
    <citation type="journal article" date="2020" name="mSystems">
        <title>Defining Genomic and Predicted Metabolic Features of the Acetobacterium Genus.</title>
        <authorList>
            <person name="Ross D.E."/>
            <person name="Marshall C.W."/>
            <person name="Gulliver D."/>
            <person name="May H.D."/>
            <person name="Norman R.S."/>
        </authorList>
    </citation>
    <scope>NUCLEOTIDE SEQUENCE [LARGE SCALE GENOMIC DNA]</scope>
    <source>
        <strain evidence="10 11">DSM 8238</strain>
    </source>
</reference>
<evidence type="ECO:0000256" key="7">
    <source>
        <dbReference type="ARBA" id="ARBA00023239"/>
    </source>
</evidence>
<dbReference type="EMBL" id="WJBC01000010">
    <property type="protein sequence ID" value="MBC3804471.1"/>
    <property type="molecule type" value="Genomic_DNA"/>
</dbReference>
<name>A0ABR6WV45_9FIRM</name>
<evidence type="ECO:0000259" key="9">
    <source>
        <dbReference type="Pfam" id="PF16363"/>
    </source>
</evidence>
<comment type="cofactor">
    <cofactor evidence="2 8">
        <name>NAD(+)</name>
        <dbReference type="ChEBI" id="CHEBI:57540"/>
    </cofactor>
</comment>
<evidence type="ECO:0000256" key="3">
    <source>
        <dbReference type="ARBA" id="ARBA00008178"/>
    </source>
</evidence>
<evidence type="ECO:0000256" key="2">
    <source>
        <dbReference type="ARBA" id="ARBA00001911"/>
    </source>
</evidence>
<proteinExistence type="inferred from homology"/>
<keyword evidence="6" id="KW-0520">NAD</keyword>
<keyword evidence="11" id="KW-1185">Reference proteome</keyword>
<comment type="caution">
    <text evidence="10">The sequence shown here is derived from an EMBL/GenBank/DDBJ whole genome shotgun (WGS) entry which is preliminary data.</text>
</comment>
<gene>
    <name evidence="10" type="primary">rfbB</name>
    <name evidence="10" type="ORF">GH808_08500</name>
</gene>